<name>A0AAD7CCK2_9AGAR</name>
<dbReference type="AlphaFoldDB" id="A0AAD7CCK2"/>
<dbReference type="InterPro" id="IPR045339">
    <property type="entry name" value="DUF6534"/>
</dbReference>
<evidence type="ECO:0000256" key="1">
    <source>
        <dbReference type="SAM" id="MobiDB-lite"/>
    </source>
</evidence>
<feature type="region of interest" description="Disordered" evidence="1">
    <location>
        <begin position="324"/>
        <end position="353"/>
    </location>
</feature>
<feature type="transmembrane region" description="Helical" evidence="2">
    <location>
        <begin position="58"/>
        <end position="83"/>
    </location>
</feature>
<comment type="caution">
    <text evidence="4">The sequence shown here is derived from an EMBL/GenBank/DDBJ whole genome shotgun (WGS) entry which is preliminary data.</text>
</comment>
<feature type="transmembrane region" description="Helical" evidence="2">
    <location>
        <begin position="211"/>
        <end position="229"/>
    </location>
</feature>
<dbReference type="PANTHER" id="PTHR40465:SF1">
    <property type="entry name" value="DUF6534 DOMAIN-CONTAINING PROTEIN"/>
    <property type="match status" value="1"/>
</dbReference>
<feature type="transmembrane region" description="Helical" evidence="2">
    <location>
        <begin position="24"/>
        <end position="46"/>
    </location>
</feature>
<evidence type="ECO:0000313" key="4">
    <source>
        <dbReference type="EMBL" id="KAJ7644894.1"/>
    </source>
</evidence>
<feature type="compositionally biased region" description="Basic and acidic residues" evidence="1">
    <location>
        <begin position="333"/>
        <end position="345"/>
    </location>
</feature>
<evidence type="ECO:0000259" key="3">
    <source>
        <dbReference type="Pfam" id="PF20152"/>
    </source>
</evidence>
<feature type="domain" description="DUF6534" evidence="3">
    <location>
        <begin position="177"/>
        <end position="267"/>
    </location>
</feature>
<evidence type="ECO:0000313" key="5">
    <source>
        <dbReference type="Proteomes" id="UP001221142"/>
    </source>
</evidence>
<feature type="transmembrane region" description="Helical" evidence="2">
    <location>
        <begin position="133"/>
        <end position="155"/>
    </location>
</feature>
<evidence type="ECO:0000256" key="2">
    <source>
        <dbReference type="SAM" id="Phobius"/>
    </source>
</evidence>
<dbReference type="SUPFAM" id="SSF82866">
    <property type="entry name" value="Multidrug efflux transporter AcrB transmembrane domain"/>
    <property type="match status" value="1"/>
</dbReference>
<dbReference type="Pfam" id="PF20152">
    <property type="entry name" value="DUF6534"/>
    <property type="match status" value="1"/>
</dbReference>
<feature type="compositionally biased region" description="Low complexity" evidence="1">
    <location>
        <begin position="274"/>
        <end position="287"/>
    </location>
</feature>
<feature type="transmembrane region" description="Helical" evidence="2">
    <location>
        <begin position="241"/>
        <end position="263"/>
    </location>
</feature>
<feature type="transmembrane region" description="Helical" evidence="2">
    <location>
        <begin position="167"/>
        <end position="190"/>
    </location>
</feature>
<accession>A0AAD7CCK2</accession>
<proteinExistence type="predicted"/>
<reference evidence="4" key="1">
    <citation type="submission" date="2023-03" db="EMBL/GenBank/DDBJ databases">
        <title>Massive genome expansion in bonnet fungi (Mycena s.s.) driven by repeated elements and novel gene families across ecological guilds.</title>
        <authorList>
            <consortium name="Lawrence Berkeley National Laboratory"/>
            <person name="Harder C.B."/>
            <person name="Miyauchi S."/>
            <person name="Viragh M."/>
            <person name="Kuo A."/>
            <person name="Thoen E."/>
            <person name="Andreopoulos B."/>
            <person name="Lu D."/>
            <person name="Skrede I."/>
            <person name="Drula E."/>
            <person name="Henrissat B."/>
            <person name="Morin E."/>
            <person name="Kohler A."/>
            <person name="Barry K."/>
            <person name="LaButti K."/>
            <person name="Morin E."/>
            <person name="Salamov A."/>
            <person name="Lipzen A."/>
            <person name="Mereny Z."/>
            <person name="Hegedus B."/>
            <person name="Baldrian P."/>
            <person name="Stursova M."/>
            <person name="Weitz H."/>
            <person name="Taylor A."/>
            <person name="Grigoriev I.V."/>
            <person name="Nagy L.G."/>
            <person name="Martin F."/>
            <person name="Kauserud H."/>
        </authorList>
    </citation>
    <scope>NUCLEOTIDE SEQUENCE</scope>
    <source>
        <strain evidence="4">9284</strain>
    </source>
</reference>
<keyword evidence="2" id="KW-0812">Transmembrane</keyword>
<keyword evidence="2" id="KW-1133">Transmembrane helix</keyword>
<dbReference type="PANTHER" id="PTHR40465">
    <property type="entry name" value="CHROMOSOME 1, WHOLE GENOME SHOTGUN SEQUENCE"/>
    <property type="match status" value="1"/>
</dbReference>
<feature type="transmembrane region" description="Helical" evidence="2">
    <location>
        <begin position="103"/>
        <end position="121"/>
    </location>
</feature>
<organism evidence="4 5">
    <name type="scientific">Roridomyces roridus</name>
    <dbReference type="NCBI Taxonomy" id="1738132"/>
    <lineage>
        <taxon>Eukaryota</taxon>
        <taxon>Fungi</taxon>
        <taxon>Dikarya</taxon>
        <taxon>Basidiomycota</taxon>
        <taxon>Agaricomycotina</taxon>
        <taxon>Agaricomycetes</taxon>
        <taxon>Agaricomycetidae</taxon>
        <taxon>Agaricales</taxon>
        <taxon>Marasmiineae</taxon>
        <taxon>Mycenaceae</taxon>
        <taxon>Roridomyces</taxon>
    </lineage>
</organism>
<sequence length="353" mass="39640">MDPAAAAAAAAALRIDVKYFLGSWLVGSAIELTLLGVLCCQFVNYFHWYSDDRRLLRYTVAGLALLNIFKSILVFASLWIFFINHYGDIITTLQMSTTAWWDTANPLLVAILNFYVQCYFCTRLLAVSKRWWWVLPIFVTFVFALIAMVVATYYISIADNVPTTHWFAAHFGSVFSGDVLLTSFMAYHLIKTKKTAMSTHTTALISSLIRITFQTAAPAAVVAACNLVFSQLHATNRPELGFVEIAFNQILPKVYAISMMYTLNERRAIRMKMSGSRSQSQGTGSDGPTTYPRRTTRANKNDLELSRIEVVTQTETSRHVDVSGMFNHGTQHSLEDSKIRFDNADPKYGVEGQ</sequence>
<feature type="region of interest" description="Disordered" evidence="1">
    <location>
        <begin position="272"/>
        <end position="299"/>
    </location>
</feature>
<dbReference type="EMBL" id="JARKIF010000003">
    <property type="protein sequence ID" value="KAJ7644894.1"/>
    <property type="molecule type" value="Genomic_DNA"/>
</dbReference>
<keyword evidence="5" id="KW-1185">Reference proteome</keyword>
<gene>
    <name evidence="4" type="ORF">FB45DRAFT_898917</name>
</gene>
<protein>
    <recommendedName>
        <fullName evidence="3">DUF6534 domain-containing protein</fullName>
    </recommendedName>
</protein>
<dbReference type="Proteomes" id="UP001221142">
    <property type="component" value="Unassembled WGS sequence"/>
</dbReference>
<keyword evidence="2" id="KW-0472">Membrane</keyword>